<organism evidence="9">
    <name type="scientific">Triticum urartu</name>
    <name type="common">Red wild einkorn</name>
    <name type="synonym">Crithodium urartu</name>
    <dbReference type="NCBI Taxonomy" id="4572"/>
    <lineage>
        <taxon>Eukaryota</taxon>
        <taxon>Viridiplantae</taxon>
        <taxon>Streptophyta</taxon>
        <taxon>Embryophyta</taxon>
        <taxon>Tracheophyta</taxon>
        <taxon>Spermatophyta</taxon>
        <taxon>Magnoliopsida</taxon>
        <taxon>Liliopsida</taxon>
        <taxon>Poales</taxon>
        <taxon>Poaceae</taxon>
        <taxon>BOP clade</taxon>
        <taxon>Pooideae</taxon>
        <taxon>Triticodae</taxon>
        <taxon>Triticeae</taxon>
        <taxon>Triticinae</taxon>
        <taxon>Triticum</taxon>
    </lineage>
</organism>
<reference evidence="9" key="1">
    <citation type="journal article" date="2013" name="Nature">
        <title>Draft genome of the wheat A-genome progenitor Triticum urartu.</title>
        <authorList>
            <person name="Ling H.Q."/>
            <person name="Zhao S."/>
            <person name="Liu D."/>
            <person name="Wang J."/>
            <person name="Sun H."/>
            <person name="Zhang C."/>
            <person name="Fan H."/>
            <person name="Li D."/>
            <person name="Dong L."/>
            <person name="Tao Y."/>
            <person name="Gao C."/>
            <person name="Wu H."/>
            <person name="Li Y."/>
            <person name="Cui Y."/>
            <person name="Guo X."/>
            <person name="Zheng S."/>
            <person name="Wang B."/>
            <person name="Yu K."/>
            <person name="Liang Q."/>
            <person name="Yang W."/>
            <person name="Lou X."/>
            <person name="Chen J."/>
            <person name="Feng M."/>
            <person name="Jian J."/>
            <person name="Zhang X."/>
            <person name="Luo G."/>
            <person name="Jiang Y."/>
            <person name="Liu J."/>
            <person name="Wang Z."/>
            <person name="Sha Y."/>
            <person name="Zhang B."/>
            <person name="Wu H."/>
            <person name="Tang D."/>
            <person name="Shen Q."/>
            <person name="Xue P."/>
            <person name="Zou S."/>
            <person name="Wang X."/>
            <person name="Liu X."/>
            <person name="Wang F."/>
            <person name="Yang Y."/>
            <person name="An X."/>
            <person name="Dong Z."/>
            <person name="Zhang K."/>
            <person name="Zhang X."/>
            <person name="Luo M.C."/>
            <person name="Dvorak J."/>
            <person name="Tong Y."/>
            <person name="Wang J."/>
            <person name="Yang H."/>
            <person name="Li Z."/>
            <person name="Wang D."/>
            <person name="Zhang A."/>
            <person name="Wang J."/>
        </authorList>
    </citation>
    <scope>NUCLEOTIDE SEQUENCE</scope>
</reference>
<dbReference type="GO" id="GO:0004843">
    <property type="term" value="F:cysteine-type deubiquitinase activity"/>
    <property type="evidence" value="ECO:0007669"/>
    <property type="project" value="UniProtKB-EC"/>
</dbReference>
<accession>M7Z6G9</accession>
<dbReference type="STRING" id="4572.M7Z6G9"/>
<name>M7Z6G9_TRIUA</name>
<evidence type="ECO:0000256" key="2">
    <source>
        <dbReference type="ARBA" id="ARBA00009085"/>
    </source>
</evidence>
<dbReference type="EMBL" id="KD169330">
    <property type="protein sequence ID" value="EMS55547.1"/>
    <property type="molecule type" value="Genomic_DNA"/>
</dbReference>
<evidence type="ECO:0000256" key="4">
    <source>
        <dbReference type="ARBA" id="ARBA00022670"/>
    </source>
</evidence>
<dbReference type="Pfam" id="PF14533">
    <property type="entry name" value="USP7_C2"/>
    <property type="match status" value="1"/>
</dbReference>
<keyword evidence="4" id="KW-0645">Protease</keyword>
<dbReference type="AlphaFoldDB" id="M7Z6G9"/>
<protein>
    <recommendedName>
        <fullName evidence="3">ubiquitinyl hydrolase 1</fullName>
        <ecNumber evidence="3">3.4.19.12</ecNumber>
    </recommendedName>
</protein>
<proteinExistence type="inferred from homology"/>
<evidence type="ECO:0000256" key="5">
    <source>
        <dbReference type="ARBA" id="ARBA00022786"/>
    </source>
</evidence>
<dbReference type="InterPro" id="IPR029346">
    <property type="entry name" value="USP_C"/>
</dbReference>
<keyword evidence="5" id="KW-0833">Ubl conjugation pathway</keyword>
<evidence type="ECO:0000256" key="6">
    <source>
        <dbReference type="ARBA" id="ARBA00022801"/>
    </source>
</evidence>
<evidence type="ECO:0000256" key="1">
    <source>
        <dbReference type="ARBA" id="ARBA00000707"/>
    </source>
</evidence>
<comment type="similarity">
    <text evidence="2">Belongs to the peptidase C19 family.</text>
</comment>
<keyword evidence="6" id="KW-0378">Hydrolase</keyword>
<comment type="catalytic activity">
    <reaction evidence="1">
        <text>Thiol-dependent hydrolysis of ester, thioester, amide, peptide and isopeptide bonds formed by the C-terminal Gly of ubiquitin (a 76-residue protein attached to proteins as an intracellular targeting signal).</text>
        <dbReference type="EC" id="3.4.19.12"/>
    </reaction>
</comment>
<dbReference type="EC" id="3.4.19.12" evidence="3"/>
<feature type="domain" description="Ubiquitin carboxyl-terminal hydrolase C-terminal" evidence="8">
    <location>
        <begin position="46"/>
        <end position="130"/>
    </location>
</feature>
<keyword evidence="7" id="KW-0788">Thiol protease</keyword>
<dbReference type="eggNOG" id="KOG1863">
    <property type="taxonomic scope" value="Eukaryota"/>
</dbReference>
<dbReference type="GO" id="GO:0006508">
    <property type="term" value="P:proteolysis"/>
    <property type="evidence" value="ECO:0007669"/>
    <property type="project" value="UniProtKB-KW"/>
</dbReference>
<evidence type="ECO:0000256" key="7">
    <source>
        <dbReference type="ARBA" id="ARBA00022807"/>
    </source>
</evidence>
<evidence type="ECO:0000259" key="8">
    <source>
        <dbReference type="Pfam" id="PF14533"/>
    </source>
</evidence>
<sequence>MRWWQDAGAALDGTQPGGGQRVDRMDRPWGRRLTGRGGVCLLAVWKKQVQNFGEPFFMVIREDQTLSSIKECLQKKLKVSDEDFSKWKFAYISLGCPDYFEDSDTVATRFQINMYGAWEQYLGLEHPDTAPRKAHSANQDWLLKLMTEPEFSLLLPQLERSKAIVDKAKLKSATSVEDMH</sequence>
<evidence type="ECO:0000256" key="3">
    <source>
        <dbReference type="ARBA" id="ARBA00012759"/>
    </source>
</evidence>
<gene>
    <name evidence="9" type="ORF">TRIUR3_30191</name>
</gene>
<evidence type="ECO:0000313" key="9">
    <source>
        <dbReference type="EMBL" id="EMS55547.1"/>
    </source>
</evidence>